<proteinExistence type="predicted"/>
<dbReference type="PANTHER" id="PTHR33710">
    <property type="entry name" value="BNAC02G09200D PROTEIN"/>
    <property type="match status" value="1"/>
</dbReference>
<evidence type="ECO:0000259" key="1">
    <source>
        <dbReference type="Pfam" id="PF03372"/>
    </source>
</evidence>
<dbReference type="Gene3D" id="3.60.10.10">
    <property type="entry name" value="Endonuclease/exonuclease/phosphatase"/>
    <property type="match status" value="1"/>
</dbReference>
<protein>
    <recommendedName>
        <fullName evidence="1">Endonuclease/exonuclease/phosphatase domain-containing protein</fullName>
    </recommendedName>
</protein>
<dbReference type="InterPro" id="IPR005135">
    <property type="entry name" value="Endo/exonuclease/phosphatase"/>
</dbReference>
<name>A0AAW1LKA3_SAPOF</name>
<evidence type="ECO:0000313" key="2">
    <source>
        <dbReference type="EMBL" id="KAK9732996.1"/>
    </source>
</evidence>
<keyword evidence="3" id="KW-1185">Reference proteome</keyword>
<accession>A0AAW1LKA3</accession>
<reference evidence="2" key="1">
    <citation type="submission" date="2024-03" db="EMBL/GenBank/DDBJ databases">
        <title>WGS assembly of Saponaria officinalis var. Norfolk2.</title>
        <authorList>
            <person name="Jenkins J."/>
            <person name="Shu S."/>
            <person name="Grimwood J."/>
            <person name="Barry K."/>
            <person name="Goodstein D."/>
            <person name="Schmutz J."/>
            <person name="Leebens-Mack J."/>
            <person name="Osbourn A."/>
        </authorList>
    </citation>
    <scope>NUCLEOTIDE SEQUENCE [LARGE SCALE GENOMIC DNA]</scope>
    <source>
        <strain evidence="2">JIC</strain>
    </source>
</reference>
<evidence type="ECO:0000313" key="3">
    <source>
        <dbReference type="Proteomes" id="UP001443914"/>
    </source>
</evidence>
<dbReference type="Pfam" id="PF03372">
    <property type="entry name" value="Exo_endo_phos"/>
    <property type="match status" value="1"/>
</dbReference>
<comment type="caution">
    <text evidence="2">The sequence shown here is derived from an EMBL/GenBank/DDBJ whole genome shotgun (WGS) entry which is preliminary data.</text>
</comment>
<organism evidence="2 3">
    <name type="scientific">Saponaria officinalis</name>
    <name type="common">Common soapwort</name>
    <name type="synonym">Lychnis saponaria</name>
    <dbReference type="NCBI Taxonomy" id="3572"/>
    <lineage>
        <taxon>Eukaryota</taxon>
        <taxon>Viridiplantae</taxon>
        <taxon>Streptophyta</taxon>
        <taxon>Embryophyta</taxon>
        <taxon>Tracheophyta</taxon>
        <taxon>Spermatophyta</taxon>
        <taxon>Magnoliopsida</taxon>
        <taxon>eudicotyledons</taxon>
        <taxon>Gunneridae</taxon>
        <taxon>Pentapetalae</taxon>
        <taxon>Caryophyllales</taxon>
        <taxon>Caryophyllaceae</taxon>
        <taxon>Caryophylleae</taxon>
        <taxon>Saponaria</taxon>
    </lineage>
</organism>
<dbReference type="Proteomes" id="UP001443914">
    <property type="component" value="Unassembled WGS sequence"/>
</dbReference>
<dbReference type="PANTHER" id="PTHR33710:SF64">
    <property type="entry name" value="ENDONUCLEASE_EXONUCLEASE_PHOSPHATASE DOMAIN-CONTAINING PROTEIN"/>
    <property type="match status" value="1"/>
</dbReference>
<feature type="domain" description="Endonuclease/exonuclease/phosphatase" evidence="1">
    <location>
        <begin position="7"/>
        <end position="234"/>
    </location>
</feature>
<dbReference type="AlphaFoldDB" id="A0AAW1LKA3"/>
<dbReference type="InterPro" id="IPR036691">
    <property type="entry name" value="Endo/exonu/phosph_ase_sf"/>
</dbReference>
<gene>
    <name evidence="2" type="ORF">RND81_04G036900</name>
</gene>
<dbReference type="EMBL" id="JBDFQZ010000004">
    <property type="protein sequence ID" value="KAK9732996.1"/>
    <property type="molecule type" value="Genomic_DNA"/>
</dbReference>
<sequence>MHDIGFWNVRGLNKENKQKSVKWFMHNNNVGLFGLLETKVNSAKVNNVISNMCDGWSVSTNCRWHSGGRIWVLWNPALFVIQFLEYSPQLIHMNVCSRTCSAQFHLTMVYVFNGVHEREDLWGALKRIADSINGPWAWAGDFNYVLSPDERLGGQSTVLEMDQFHQCVSFCGMMDITASGSLFTWNNKQIPEDRICSRLDRFMVNASWVGSLPNYTVYFHPEGIFDHTPCTVSDFHEERRGGSFKYLNMWGKNDQFLGYVQDIWDQWVDGCKMFCVVRKLKMLKPKLKELNKHCFSDIENNAGVAEKCLVAIQQRLSLAPTDLVLLMREIEASKAVKELSQARDSFLKQKAKVRWLADGDNNTAYFHQIIKGRLMKNKVLQVEDELGCLQTDSNQIQSAFLAYYKNLLGSRQKTHPVSVTVVQRGKCCTADHLSILNREITAAEVRECLFSIPSDKSPGPDGYTSGFFKDAWPVIGNEVCAAVLNFFATGKLLSQLNATIITLIPKMERPISVKHFCPISCCNILTR</sequence>
<dbReference type="GO" id="GO:0003824">
    <property type="term" value="F:catalytic activity"/>
    <property type="evidence" value="ECO:0007669"/>
    <property type="project" value="InterPro"/>
</dbReference>
<dbReference type="SUPFAM" id="SSF56219">
    <property type="entry name" value="DNase I-like"/>
    <property type="match status" value="1"/>
</dbReference>